<dbReference type="KEGG" id="ttr:Tter_2717"/>
<dbReference type="Proteomes" id="UP000000323">
    <property type="component" value="Chromosome 2"/>
</dbReference>
<dbReference type="HOGENOM" id="CLU_1266397_0_0_0"/>
<gene>
    <name evidence="1" type="ordered locus">Tter_2717</name>
</gene>
<keyword evidence="2" id="KW-1185">Reference proteome</keyword>
<dbReference type="RefSeq" id="WP_012876636.1">
    <property type="nucleotide sequence ID" value="NC_013526.1"/>
</dbReference>
<evidence type="ECO:0008006" key="3">
    <source>
        <dbReference type="Google" id="ProtNLM"/>
    </source>
</evidence>
<dbReference type="eggNOG" id="COG1633">
    <property type="taxonomic scope" value="Bacteria"/>
</dbReference>
<dbReference type="InterPro" id="IPR012347">
    <property type="entry name" value="Ferritin-like"/>
</dbReference>
<dbReference type="Gene3D" id="1.20.1260.10">
    <property type="match status" value="1"/>
</dbReference>
<dbReference type="OrthoDB" id="954262at2"/>
<organism evidence="1 2">
    <name type="scientific">Thermobaculum terrenum (strain ATCC BAA-798 / CCMEE 7001 / YNP1)</name>
    <dbReference type="NCBI Taxonomy" id="525904"/>
    <lineage>
        <taxon>Bacteria</taxon>
        <taxon>Bacillati</taxon>
        <taxon>Chloroflexota</taxon>
        <taxon>Chloroflexia</taxon>
        <taxon>Candidatus Thermobaculales</taxon>
        <taxon>Candidatus Thermobaculaceae</taxon>
        <taxon>Thermobaculum</taxon>
    </lineage>
</organism>
<evidence type="ECO:0000313" key="2">
    <source>
        <dbReference type="Proteomes" id="UP000000323"/>
    </source>
</evidence>
<name>D1CIN4_THET1</name>
<dbReference type="AlphaFoldDB" id="D1CIN4"/>
<evidence type="ECO:0000313" key="1">
    <source>
        <dbReference type="EMBL" id="ACZ43605.1"/>
    </source>
</evidence>
<dbReference type="SUPFAM" id="SSF47240">
    <property type="entry name" value="Ferritin-like"/>
    <property type="match status" value="1"/>
</dbReference>
<dbReference type="InterPro" id="IPR009078">
    <property type="entry name" value="Ferritin-like_SF"/>
</dbReference>
<proteinExistence type="predicted"/>
<dbReference type="Pfam" id="PF13668">
    <property type="entry name" value="Ferritin_2"/>
    <property type="match status" value="1"/>
</dbReference>
<sequence length="218" mass="23683">MSDKYLDVLNYALTLEHLEDALYHDIVKAGILTGQAQAYAEEYAYHEHQHVVLLEKVIMDAGGTPVKRQPSYNWPKFKSEAEAISFLRTVEDVGVSAYIGQVTNLQGSPYLTAAVQIHSVEAYHATAWRLVELKMGIESESYEYAVPFAFATYDNGGVRTKEQVLKVVSPLLSGMPNTGAGGMAGDESRGLLSALGVGTAAAAVALATKKLTERRQES</sequence>
<dbReference type="EMBL" id="CP001826">
    <property type="protein sequence ID" value="ACZ43605.1"/>
    <property type="molecule type" value="Genomic_DNA"/>
</dbReference>
<protein>
    <recommendedName>
        <fullName evidence="3">Ferritin-like domain-containing protein</fullName>
    </recommendedName>
</protein>
<dbReference type="STRING" id="525904.Tter_2717"/>
<reference evidence="2" key="1">
    <citation type="journal article" date="2010" name="Stand. Genomic Sci.">
        <title>Complete genome sequence of 'Thermobaculum terrenum' type strain (YNP1).</title>
        <authorList>
            <person name="Kiss H."/>
            <person name="Cleland D."/>
            <person name="Lapidus A."/>
            <person name="Lucas S."/>
            <person name="Glavina Del Rio T."/>
            <person name="Nolan M."/>
            <person name="Tice H."/>
            <person name="Han C."/>
            <person name="Goodwin L."/>
            <person name="Pitluck S."/>
            <person name="Liolios K."/>
            <person name="Ivanova N."/>
            <person name="Mavromatis K."/>
            <person name="Ovchinnikova G."/>
            <person name="Pati A."/>
            <person name="Chen A."/>
            <person name="Palaniappan K."/>
            <person name="Land M."/>
            <person name="Hauser L."/>
            <person name="Chang Y."/>
            <person name="Jeffries C."/>
            <person name="Lu M."/>
            <person name="Brettin T."/>
            <person name="Detter J."/>
            <person name="Goker M."/>
            <person name="Tindall B."/>
            <person name="Beck B."/>
            <person name="McDermott T."/>
            <person name="Woyke T."/>
            <person name="Bristow J."/>
            <person name="Eisen J."/>
            <person name="Markowitz V."/>
            <person name="Hugenholtz P."/>
            <person name="Kyrpides N."/>
            <person name="Klenk H."/>
            <person name="Cheng J."/>
        </authorList>
    </citation>
    <scope>NUCLEOTIDE SEQUENCE [LARGE SCALE GENOMIC DNA]</scope>
    <source>
        <strain evidence="2">ATCC BAA-798 / YNP1</strain>
    </source>
</reference>
<accession>D1CIN4</accession>